<dbReference type="NCBIfam" id="TIGR02135">
    <property type="entry name" value="phoU_full"/>
    <property type="match status" value="1"/>
</dbReference>
<evidence type="ECO:0000313" key="10">
    <source>
        <dbReference type="Proteomes" id="UP000555552"/>
    </source>
</evidence>
<evidence type="ECO:0000256" key="1">
    <source>
        <dbReference type="ARBA" id="ARBA00004496"/>
    </source>
</evidence>
<dbReference type="FunFam" id="1.20.58.220:FF:000004">
    <property type="entry name" value="Phosphate-specific transport system accessory protein PhoU"/>
    <property type="match status" value="1"/>
</dbReference>
<evidence type="ECO:0000256" key="4">
    <source>
        <dbReference type="ARBA" id="ARBA00022448"/>
    </source>
</evidence>
<dbReference type="Pfam" id="PF01895">
    <property type="entry name" value="PhoU"/>
    <property type="match status" value="2"/>
</dbReference>
<feature type="domain" description="PhoU" evidence="8">
    <location>
        <begin position="16"/>
        <end position="102"/>
    </location>
</feature>
<reference evidence="9 10" key="1">
    <citation type="submission" date="2020-05" db="EMBL/GenBank/DDBJ databases">
        <title>MicrobeNet Type strains.</title>
        <authorList>
            <person name="Nicholson A.C."/>
        </authorList>
    </citation>
    <scope>NUCLEOTIDE SEQUENCE [LARGE SCALE GENOMIC DNA]</scope>
    <source>
        <strain evidence="9 10">JCM 14547</strain>
    </source>
</reference>
<dbReference type="Proteomes" id="UP000555552">
    <property type="component" value="Unassembled WGS sequence"/>
</dbReference>
<dbReference type="EMBL" id="JABEMA010000179">
    <property type="protein sequence ID" value="NNH23683.1"/>
    <property type="molecule type" value="Genomic_DNA"/>
</dbReference>
<dbReference type="InterPro" id="IPR028366">
    <property type="entry name" value="PhoU"/>
</dbReference>
<protein>
    <recommendedName>
        <fullName evidence="7">Phosphate-specific transport system accessory protein PhoU</fullName>
    </recommendedName>
</protein>
<evidence type="ECO:0000313" key="9">
    <source>
        <dbReference type="EMBL" id="NNH23683.1"/>
    </source>
</evidence>
<keyword evidence="5 7" id="KW-0963">Cytoplasm</keyword>
<evidence type="ECO:0000259" key="8">
    <source>
        <dbReference type="Pfam" id="PF01895"/>
    </source>
</evidence>
<evidence type="ECO:0000256" key="6">
    <source>
        <dbReference type="ARBA" id="ARBA00022592"/>
    </source>
</evidence>
<comment type="similarity">
    <text evidence="2 7">Belongs to the PhoU family.</text>
</comment>
<dbReference type="InterPro" id="IPR026022">
    <property type="entry name" value="PhoU_dom"/>
</dbReference>
<dbReference type="PANTHER" id="PTHR42930:SF3">
    <property type="entry name" value="PHOSPHATE-SPECIFIC TRANSPORT SYSTEM ACCESSORY PROTEIN PHOU"/>
    <property type="match status" value="1"/>
</dbReference>
<dbReference type="GO" id="GO:0005737">
    <property type="term" value="C:cytoplasm"/>
    <property type="evidence" value="ECO:0007669"/>
    <property type="project" value="UniProtKB-SubCell"/>
</dbReference>
<dbReference type="SUPFAM" id="SSF109755">
    <property type="entry name" value="PhoU-like"/>
    <property type="match status" value="1"/>
</dbReference>
<keyword evidence="4 7" id="KW-0813">Transport</keyword>
<dbReference type="GO" id="GO:0045936">
    <property type="term" value="P:negative regulation of phosphate metabolic process"/>
    <property type="evidence" value="ECO:0007669"/>
    <property type="project" value="InterPro"/>
</dbReference>
<comment type="subcellular location">
    <subcellularLocation>
        <location evidence="1 7">Cytoplasm</location>
    </subcellularLocation>
</comment>
<dbReference type="Gene3D" id="1.20.58.220">
    <property type="entry name" value="Phosphate transport system protein phou homolog 2, domain 2"/>
    <property type="match status" value="1"/>
</dbReference>
<dbReference type="RefSeq" id="WP_171203484.1">
    <property type="nucleotide sequence ID" value="NZ_BAAANP010000020.1"/>
</dbReference>
<evidence type="ECO:0000256" key="5">
    <source>
        <dbReference type="ARBA" id="ARBA00022490"/>
    </source>
</evidence>
<comment type="caution">
    <text evidence="9">The sequence shown here is derived from an EMBL/GenBank/DDBJ whole genome shotgun (WGS) entry which is preliminary data.</text>
</comment>
<name>A0A849BQN4_9ACTN</name>
<comment type="subunit">
    <text evidence="3 7">Homodimer.</text>
</comment>
<gene>
    <name evidence="9" type="primary">phoU</name>
    <name evidence="9" type="ORF">HLB09_11400</name>
</gene>
<evidence type="ECO:0000256" key="3">
    <source>
        <dbReference type="ARBA" id="ARBA00011738"/>
    </source>
</evidence>
<sequence>MREVFHDELRSLAEQLTQMSGLVSAAMANATQALLEGDLALAESVISADAQIDAQQRHLDDRAVALLARESPVATDLRVVVSALRMSTSIERMGDLARHVASQARLRHPHLVVPESLVPTISAMGDAAASIATTAGTVIATRDLELAAQVERDDDRLDELHRSVFAAMQAPEWQESAERTIDITLCSRYFERYGDHAVSVVRRVGFLVTGDWMKPVQPVAS</sequence>
<keyword evidence="10" id="KW-1185">Reference proteome</keyword>
<dbReference type="InterPro" id="IPR038078">
    <property type="entry name" value="PhoU-like_sf"/>
</dbReference>
<evidence type="ECO:0000256" key="2">
    <source>
        <dbReference type="ARBA" id="ARBA00008107"/>
    </source>
</evidence>
<dbReference type="GO" id="GO:0006817">
    <property type="term" value="P:phosphate ion transport"/>
    <property type="evidence" value="ECO:0007669"/>
    <property type="project" value="UniProtKB-KW"/>
</dbReference>
<dbReference type="PANTHER" id="PTHR42930">
    <property type="entry name" value="PHOSPHATE-SPECIFIC TRANSPORT SYSTEM ACCESSORY PROTEIN PHOU"/>
    <property type="match status" value="1"/>
</dbReference>
<dbReference type="AlphaFoldDB" id="A0A849BQN4"/>
<keyword evidence="6 7" id="KW-0592">Phosphate transport</keyword>
<organism evidence="9 10">
    <name type="scientific">Pseudokineococcus marinus</name>
    <dbReference type="NCBI Taxonomy" id="351215"/>
    <lineage>
        <taxon>Bacteria</taxon>
        <taxon>Bacillati</taxon>
        <taxon>Actinomycetota</taxon>
        <taxon>Actinomycetes</taxon>
        <taxon>Kineosporiales</taxon>
        <taxon>Kineosporiaceae</taxon>
        <taxon>Pseudokineococcus</taxon>
    </lineage>
</organism>
<comment type="function">
    <text evidence="7">Plays a role in the regulation of phosphate uptake.</text>
</comment>
<dbReference type="GO" id="GO:0030643">
    <property type="term" value="P:intracellular phosphate ion homeostasis"/>
    <property type="evidence" value="ECO:0007669"/>
    <property type="project" value="InterPro"/>
</dbReference>
<dbReference type="PIRSF" id="PIRSF003107">
    <property type="entry name" value="PhoU"/>
    <property type="match status" value="1"/>
</dbReference>
<feature type="domain" description="PhoU" evidence="8">
    <location>
        <begin position="121"/>
        <end position="204"/>
    </location>
</feature>
<accession>A0A849BQN4</accession>
<evidence type="ECO:0000256" key="7">
    <source>
        <dbReference type="PIRNR" id="PIRNR003107"/>
    </source>
</evidence>
<proteinExistence type="inferred from homology"/>